<evidence type="ECO:0000313" key="1">
    <source>
        <dbReference type="EMBL" id="SFV00866.1"/>
    </source>
</evidence>
<evidence type="ECO:0000313" key="2">
    <source>
        <dbReference type="Proteomes" id="UP000182491"/>
    </source>
</evidence>
<accession>A0A1I7KU79</accession>
<dbReference type="EMBL" id="FPCA01000008">
    <property type="protein sequence ID" value="SFV00866.1"/>
    <property type="molecule type" value="Genomic_DNA"/>
</dbReference>
<dbReference type="AlphaFoldDB" id="A0A1I7KU79"/>
<sequence length="51" mass="6018">MFRNTVKYDQLVVPIKYNSLLKRLLVCFKTRLKQFQWGIMINNAADEGCLP</sequence>
<dbReference type="Proteomes" id="UP000182491">
    <property type="component" value="Unassembled WGS sequence"/>
</dbReference>
<name>A0A1I7KU79_9BACT</name>
<proteinExistence type="predicted"/>
<dbReference type="STRING" id="388950.GCA_001611675_03191"/>
<keyword evidence="2" id="KW-1185">Reference proteome</keyword>
<protein>
    <submittedName>
        <fullName evidence="1">Uncharacterized protein</fullName>
    </submittedName>
</protein>
<reference evidence="2" key="1">
    <citation type="submission" date="2016-10" db="EMBL/GenBank/DDBJ databases">
        <authorList>
            <person name="Varghese N."/>
        </authorList>
    </citation>
    <scope>NUCLEOTIDE SEQUENCE [LARGE SCALE GENOMIC DNA]</scope>
    <source>
        <strain evidence="2">DSM 18820</strain>
    </source>
</reference>
<gene>
    <name evidence="1" type="ORF">SAMN04487941_4108</name>
</gene>
<organism evidence="1 2">
    <name type="scientific">Pontibacter akesuensis</name>
    <dbReference type="NCBI Taxonomy" id="388950"/>
    <lineage>
        <taxon>Bacteria</taxon>
        <taxon>Pseudomonadati</taxon>
        <taxon>Bacteroidota</taxon>
        <taxon>Cytophagia</taxon>
        <taxon>Cytophagales</taxon>
        <taxon>Hymenobacteraceae</taxon>
        <taxon>Pontibacter</taxon>
    </lineage>
</organism>